<dbReference type="GO" id="GO:0097351">
    <property type="term" value="F:toxin sequestering activity"/>
    <property type="evidence" value="ECO:0007669"/>
    <property type="project" value="InterPro"/>
</dbReference>
<sequence length="69" mass="7833">MGQRTRHLEEVEPLKEDCAVIQILDFLADDILHRPEQLQPLNCELIARITSLVGDLDVDLNVPLVVDDE</sequence>
<dbReference type="GO" id="GO:0003700">
    <property type="term" value="F:DNA-binding transcription factor activity"/>
    <property type="evidence" value="ECO:0007669"/>
    <property type="project" value="InterPro"/>
</dbReference>
<dbReference type="Proteomes" id="UP000295254">
    <property type="component" value="Unassembled WGS sequence"/>
</dbReference>
<dbReference type="GO" id="GO:0001558">
    <property type="term" value="P:regulation of cell growth"/>
    <property type="evidence" value="ECO:0007669"/>
    <property type="project" value="InterPro"/>
</dbReference>
<comment type="caution">
    <text evidence="1">The sequence shown here is derived from an EMBL/GenBank/DDBJ whole genome shotgun (WGS) entry which is preliminary data.</text>
</comment>
<evidence type="ECO:0000313" key="2">
    <source>
        <dbReference type="Proteomes" id="UP000295254"/>
    </source>
</evidence>
<dbReference type="Pfam" id="PF15937">
    <property type="entry name" value="PrlF_antitoxin"/>
    <property type="match status" value="1"/>
</dbReference>
<accession>A0A4R4JUP5</accession>
<protein>
    <submittedName>
        <fullName evidence="1">Uncharacterized protein</fullName>
    </submittedName>
</protein>
<gene>
    <name evidence="1" type="ORF">EIY72_26470</name>
</gene>
<dbReference type="InterPro" id="IPR031848">
    <property type="entry name" value="PrlF_antitoxin"/>
</dbReference>
<keyword evidence="2" id="KW-1185">Reference proteome</keyword>
<dbReference type="AlphaFoldDB" id="A0A4R4JUP5"/>
<proteinExistence type="predicted"/>
<name>A0A4R4JUP5_PSEVA</name>
<reference evidence="2" key="1">
    <citation type="journal article" date="2019" name="bioRxiv">
        <title>Bacterially produced spermidine induces plant systemic susceptibility to pathogens.</title>
        <authorList>
            <person name="Melnyk R.A."/>
            <person name="Beskrovnaya P.A."/>
            <person name="Liu Z."/>
            <person name="Song Y."/>
            <person name="Haney C.H."/>
        </authorList>
    </citation>
    <scope>NUCLEOTIDE SEQUENCE [LARGE SCALE GENOMIC DNA]</scope>
    <source>
        <strain evidence="2">Dha-51</strain>
    </source>
</reference>
<organism evidence="1 2">
    <name type="scientific">Pseudomonas vancouverensis</name>
    <dbReference type="NCBI Taxonomy" id="95300"/>
    <lineage>
        <taxon>Bacteria</taxon>
        <taxon>Pseudomonadati</taxon>
        <taxon>Pseudomonadota</taxon>
        <taxon>Gammaproteobacteria</taxon>
        <taxon>Pseudomonadales</taxon>
        <taxon>Pseudomonadaceae</taxon>
        <taxon>Pseudomonas</taxon>
    </lineage>
</organism>
<evidence type="ECO:0000313" key="1">
    <source>
        <dbReference type="EMBL" id="TDB57802.1"/>
    </source>
</evidence>
<dbReference type="EMBL" id="RRZK01000032">
    <property type="protein sequence ID" value="TDB57802.1"/>
    <property type="molecule type" value="Genomic_DNA"/>
</dbReference>